<dbReference type="HAMAP" id="MF_01345_B">
    <property type="entry name" value="Ribosomal_uS17_B"/>
    <property type="match status" value="1"/>
</dbReference>
<gene>
    <name evidence="6" type="primary">rpsQ</name>
    <name evidence="7" type="ORF">COT98_03720</name>
</gene>
<evidence type="ECO:0000256" key="2">
    <source>
        <dbReference type="ARBA" id="ARBA00022730"/>
    </source>
</evidence>
<name>A0A2M6WNN4_9BACT</name>
<dbReference type="PRINTS" id="PR00973">
    <property type="entry name" value="RIBOSOMALS17"/>
</dbReference>
<dbReference type="NCBIfam" id="TIGR03635">
    <property type="entry name" value="uS17_bact"/>
    <property type="match status" value="1"/>
</dbReference>
<dbReference type="Gene3D" id="2.40.50.140">
    <property type="entry name" value="Nucleic acid-binding proteins"/>
    <property type="match status" value="1"/>
</dbReference>
<evidence type="ECO:0000256" key="3">
    <source>
        <dbReference type="ARBA" id="ARBA00022884"/>
    </source>
</evidence>
<comment type="subunit">
    <text evidence="6">Part of the 30S ribosomal subunit.</text>
</comment>
<dbReference type="Pfam" id="PF00366">
    <property type="entry name" value="Ribosomal_S17"/>
    <property type="match status" value="1"/>
</dbReference>
<keyword evidence="3 6" id="KW-0694">RNA-binding</keyword>
<evidence type="ECO:0000313" key="8">
    <source>
        <dbReference type="Proteomes" id="UP000228900"/>
    </source>
</evidence>
<dbReference type="EMBL" id="PFAQ01000052">
    <property type="protein sequence ID" value="PIT94415.1"/>
    <property type="molecule type" value="Genomic_DNA"/>
</dbReference>
<dbReference type="InterPro" id="IPR019984">
    <property type="entry name" value="Ribosomal_uS17_bact/chlr"/>
</dbReference>
<comment type="caution">
    <text evidence="7">The sequence shown here is derived from an EMBL/GenBank/DDBJ whole genome shotgun (WGS) entry which is preliminary data.</text>
</comment>
<dbReference type="PANTHER" id="PTHR10744">
    <property type="entry name" value="40S RIBOSOMAL PROTEIN S11 FAMILY MEMBER"/>
    <property type="match status" value="1"/>
</dbReference>
<organism evidence="7 8">
    <name type="scientific">Candidatus Falkowbacteria bacterium CG10_big_fil_rev_8_21_14_0_10_39_9</name>
    <dbReference type="NCBI Taxonomy" id="1974566"/>
    <lineage>
        <taxon>Bacteria</taxon>
        <taxon>Candidatus Falkowiibacteriota</taxon>
    </lineage>
</organism>
<dbReference type="AlphaFoldDB" id="A0A2M6WNN4"/>
<dbReference type="Proteomes" id="UP000228900">
    <property type="component" value="Unassembled WGS sequence"/>
</dbReference>
<dbReference type="PANTHER" id="PTHR10744:SF1">
    <property type="entry name" value="SMALL RIBOSOMAL SUBUNIT PROTEIN US17M"/>
    <property type="match status" value="1"/>
</dbReference>
<protein>
    <recommendedName>
        <fullName evidence="6">Small ribosomal subunit protein uS17</fullName>
    </recommendedName>
</protein>
<evidence type="ECO:0000256" key="6">
    <source>
        <dbReference type="HAMAP-Rule" id="MF_01345"/>
    </source>
</evidence>
<keyword evidence="5 6" id="KW-0687">Ribonucleoprotein</keyword>
<dbReference type="GO" id="GO:0019843">
    <property type="term" value="F:rRNA binding"/>
    <property type="evidence" value="ECO:0007669"/>
    <property type="project" value="UniProtKB-UniRule"/>
</dbReference>
<evidence type="ECO:0000256" key="5">
    <source>
        <dbReference type="ARBA" id="ARBA00023274"/>
    </source>
</evidence>
<dbReference type="SUPFAM" id="SSF50249">
    <property type="entry name" value="Nucleic acid-binding proteins"/>
    <property type="match status" value="1"/>
</dbReference>
<keyword evidence="4 6" id="KW-0689">Ribosomal protein</keyword>
<dbReference type="NCBIfam" id="NF004123">
    <property type="entry name" value="PRK05610.1"/>
    <property type="match status" value="1"/>
</dbReference>
<dbReference type="GO" id="GO:0003735">
    <property type="term" value="F:structural constituent of ribosome"/>
    <property type="evidence" value="ECO:0007669"/>
    <property type="project" value="UniProtKB-UniRule"/>
</dbReference>
<reference evidence="8" key="1">
    <citation type="submission" date="2017-09" db="EMBL/GenBank/DDBJ databases">
        <title>Depth-based differentiation of microbial function through sediment-hosted aquifers and enrichment of novel symbionts in the deep terrestrial subsurface.</title>
        <authorList>
            <person name="Probst A.J."/>
            <person name="Ladd B."/>
            <person name="Jarett J.K."/>
            <person name="Geller-Mcgrath D.E."/>
            <person name="Sieber C.M.K."/>
            <person name="Emerson J.B."/>
            <person name="Anantharaman K."/>
            <person name="Thomas B.C."/>
            <person name="Malmstrom R."/>
            <person name="Stieglmeier M."/>
            <person name="Klingl A."/>
            <person name="Woyke T."/>
            <person name="Ryan C.M."/>
            <person name="Banfield J.F."/>
        </authorList>
    </citation>
    <scope>NUCLEOTIDE SEQUENCE [LARGE SCALE GENOMIC DNA]</scope>
</reference>
<dbReference type="InterPro" id="IPR012340">
    <property type="entry name" value="NA-bd_OB-fold"/>
</dbReference>
<proteinExistence type="inferred from homology"/>
<accession>A0A2M6WNN4</accession>
<comment type="similarity">
    <text evidence="1 6">Belongs to the universal ribosomal protein uS17 family.</text>
</comment>
<keyword evidence="2 6" id="KW-0699">rRNA-binding</keyword>
<sequence>MADKKIVPAITKKVIRKKFSGVVTSDKSDKTIVVKVDHVKIHPKYHKRYKVSRKYKVHDENNGCHVGDKVNFVECRPLSRDKRWRVVK</sequence>
<dbReference type="GO" id="GO:0022627">
    <property type="term" value="C:cytosolic small ribosomal subunit"/>
    <property type="evidence" value="ECO:0007669"/>
    <property type="project" value="UniProtKB-UniRule"/>
</dbReference>
<evidence type="ECO:0000256" key="4">
    <source>
        <dbReference type="ARBA" id="ARBA00022980"/>
    </source>
</evidence>
<dbReference type="CDD" id="cd00364">
    <property type="entry name" value="Ribosomal_uS17"/>
    <property type="match status" value="1"/>
</dbReference>
<evidence type="ECO:0000313" key="7">
    <source>
        <dbReference type="EMBL" id="PIT94415.1"/>
    </source>
</evidence>
<dbReference type="GO" id="GO:0006412">
    <property type="term" value="P:translation"/>
    <property type="evidence" value="ECO:0007669"/>
    <property type="project" value="UniProtKB-UniRule"/>
</dbReference>
<evidence type="ECO:0000256" key="1">
    <source>
        <dbReference type="ARBA" id="ARBA00010254"/>
    </source>
</evidence>
<dbReference type="InterPro" id="IPR000266">
    <property type="entry name" value="Ribosomal_uS17"/>
</dbReference>
<comment type="function">
    <text evidence="6">One of the primary rRNA binding proteins, it binds specifically to the 5'-end of 16S ribosomal RNA.</text>
</comment>